<dbReference type="Gene3D" id="3.40.50.300">
    <property type="entry name" value="P-loop containing nucleotide triphosphate hydrolases"/>
    <property type="match status" value="1"/>
</dbReference>
<dbReference type="Pfam" id="PF00437">
    <property type="entry name" value="T2SSE"/>
    <property type="match status" value="1"/>
</dbReference>
<dbReference type="InterPro" id="IPR037257">
    <property type="entry name" value="T2SS_E_N_sf"/>
</dbReference>
<dbReference type="AlphaFoldDB" id="A0A9D1NMP3"/>
<evidence type="ECO:0000259" key="4">
    <source>
        <dbReference type="Pfam" id="PF00437"/>
    </source>
</evidence>
<name>A0A9D1NMP3_9BACT</name>
<proteinExistence type="inferred from homology"/>
<dbReference type="GO" id="GO:0005886">
    <property type="term" value="C:plasma membrane"/>
    <property type="evidence" value="ECO:0007669"/>
    <property type="project" value="TreeGrafter"/>
</dbReference>
<protein>
    <submittedName>
        <fullName evidence="6">Flp pilus assembly complex ATPase component TadA</fullName>
    </submittedName>
</protein>
<evidence type="ECO:0000256" key="2">
    <source>
        <dbReference type="ARBA" id="ARBA00022741"/>
    </source>
</evidence>
<dbReference type="Proteomes" id="UP000886845">
    <property type="component" value="Unassembled WGS sequence"/>
</dbReference>
<dbReference type="InterPro" id="IPR007831">
    <property type="entry name" value="T2SS_GspE_N"/>
</dbReference>
<dbReference type="InterPro" id="IPR027417">
    <property type="entry name" value="P-loop_NTPase"/>
</dbReference>
<organism evidence="6 7">
    <name type="scientific">Candidatus Spyradenecus faecavium</name>
    <dbReference type="NCBI Taxonomy" id="2840947"/>
    <lineage>
        <taxon>Bacteria</taxon>
        <taxon>Pseudomonadati</taxon>
        <taxon>Lentisphaerota</taxon>
        <taxon>Lentisphaeria</taxon>
        <taxon>Lentisphaerales</taxon>
        <taxon>Lentisphaeraceae</taxon>
        <taxon>Lentisphaeraceae incertae sedis</taxon>
        <taxon>Candidatus Spyradenecus</taxon>
    </lineage>
</organism>
<dbReference type="GO" id="GO:0016887">
    <property type="term" value="F:ATP hydrolysis activity"/>
    <property type="evidence" value="ECO:0007669"/>
    <property type="project" value="TreeGrafter"/>
</dbReference>
<dbReference type="InterPro" id="IPR001482">
    <property type="entry name" value="T2SS/T4SS_dom"/>
</dbReference>
<feature type="domain" description="Bacterial type II secretion system protein E" evidence="4">
    <location>
        <begin position="98"/>
        <end position="273"/>
    </location>
</feature>
<dbReference type="PANTHER" id="PTHR30258:SF2">
    <property type="entry name" value="COMG OPERON PROTEIN 1"/>
    <property type="match status" value="1"/>
</dbReference>
<dbReference type="Pfam" id="PF05157">
    <property type="entry name" value="MshEN"/>
    <property type="match status" value="1"/>
</dbReference>
<evidence type="ECO:0000256" key="1">
    <source>
        <dbReference type="ARBA" id="ARBA00006611"/>
    </source>
</evidence>
<dbReference type="SUPFAM" id="SSF160246">
    <property type="entry name" value="EspE N-terminal domain-like"/>
    <property type="match status" value="1"/>
</dbReference>
<evidence type="ECO:0000256" key="3">
    <source>
        <dbReference type="ARBA" id="ARBA00022840"/>
    </source>
</evidence>
<feature type="domain" description="Type II secretion system protein GspE N-terminal" evidence="5">
    <location>
        <begin position="5"/>
        <end position="86"/>
    </location>
</feature>
<dbReference type="PANTHER" id="PTHR30258">
    <property type="entry name" value="TYPE II SECRETION SYSTEM PROTEIN GSPE-RELATED"/>
    <property type="match status" value="1"/>
</dbReference>
<reference evidence="6" key="2">
    <citation type="journal article" date="2021" name="PeerJ">
        <title>Extensive microbial diversity within the chicken gut microbiome revealed by metagenomics and culture.</title>
        <authorList>
            <person name="Gilroy R."/>
            <person name="Ravi A."/>
            <person name="Getino M."/>
            <person name="Pursley I."/>
            <person name="Horton D.L."/>
            <person name="Alikhan N.F."/>
            <person name="Baker D."/>
            <person name="Gharbi K."/>
            <person name="Hall N."/>
            <person name="Watson M."/>
            <person name="Adriaenssens E.M."/>
            <person name="Foster-Nyarko E."/>
            <person name="Jarju S."/>
            <person name="Secka A."/>
            <person name="Antonio M."/>
            <person name="Oren A."/>
            <person name="Chaudhuri R.R."/>
            <person name="La Ragione R."/>
            <person name="Hildebrand F."/>
            <person name="Pallen M.J."/>
        </authorList>
    </citation>
    <scope>NUCLEOTIDE SEQUENCE</scope>
    <source>
        <strain evidence="6">35461</strain>
    </source>
</reference>
<gene>
    <name evidence="6" type="primary">tadA</name>
    <name evidence="6" type="ORF">IAC79_05320</name>
</gene>
<evidence type="ECO:0000259" key="5">
    <source>
        <dbReference type="Pfam" id="PF05157"/>
    </source>
</evidence>
<reference evidence="6" key="1">
    <citation type="submission" date="2020-10" db="EMBL/GenBank/DDBJ databases">
        <authorList>
            <person name="Gilroy R."/>
        </authorList>
    </citation>
    <scope>NUCLEOTIDE SEQUENCE</scope>
    <source>
        <strain evidence="6">35461</strain>
    </source>
</reference>
<dbReference type="Gene3D" id="3.30.450.90">
    <property type="match status" value="1"/>
</dbReference>
<feature type="non-terminal residue" evidence="6">
    <location>
        <position position="273"/>
    </location>
</feature>
<comment type="similarity">
    <text evidence="1">Belongs to the GSP E family.</text>
</comment>
<sequence>MDKLDVARIRPPQSVLGLLPPRVARGLGALPVSVAPDGAVTVCVSDATDFALRDRLERLLEGRAVRFAEAGDPTAFAAALRENYPDAALNGTLDRPEELFAYMLRRALARGASDIHVSPDERGSRIRLRVDGRLVTDRREPPEAAAEFVSYIKVQAKLDIAERRAPQDGNIDTELDGATVSLRVATVPTLYGEHVTLRLLSQTARTQKLERLEDLGMHSEAFALFRKALRAPNGVIIISGPTGSGKTTTLYAALRALAAPDDRHLVSIEDPVE</sequence>
<comment type="caution">
    <text evidence="6">The sequence shown here is derived from an EMBL/GenBank/DDBJ whole genome shotgun (WGS) entry which is preliminary data.</text>
</comment>
<accession>A0A9D1NMP3</accession>
<evidence type="ECO:0000313" key="7">
    <source>
        <dbReference type="Proteomes" id="UP000886845"/>
    </source>
</evidence>
<dbReference type="GO" id="GO:0005524">
    <property type="term" value="F:ATP binding"/>
    <property type="evidence" value="ECO:0007669"/>
    <property type="project" value="UniProtKB-KW"/>
</dbReference>
<keyword evidence="3" id="KW-0067">ATP-binding</keyword>
<evidence type="ECO:0000313" key="6">
    <source>
        <dbReference type="EMBL" id="HIV09514.1"/>
    </source>
</evidence>
<dbReference type="SUPFAM" id="SSF52540">
    <property type="entry name" value="P-loop containing nucleoside triphosphate hydrolases"/>
    <property type="match status" value="1"/>
</dbReference>
<dbReference type="EMBL" id="DVOR01000170">
    <property type="protein sequence ID" value="HIV09514.1"/>
    <property type="molecule type" value="Genomic_DNA"/>
</dbReference>
<keyword evidence="2" id="KW-0547">Nucleotide-binding</keyword>